<proteinExistence type="predicted"/>
<gene>
    <name evidence="8" type="ORF">F2Q70_00015940</name>
</gene>
<feature type="domain" description="TCP" evidence="7">
    <location>
        <begin position="59"/>
        <end position="113"/>
    </location>
</feature>
<feature type="compositionally biased region" description="Low complexity" evidence="6">
    <location>
        <begin position="159"/>
        <end position="168"/>
    </location>
</feature>
<keyword evidence="4" id="KW-0804">Transcription</keyword>
<keyword evidence="2" id="KW-0805">Transcription regulation</keyword>
<keyword evidence="3" id="KW-0238">DNA-binding</keyword>
<evidence type="ECO:0000313" key="8">
    <source>
        <dbReference type="EMBL" id="KAF2564881.1"/>
    </source>
</evidence>
<comment type="caution">
    <text evidence="8">The sequence shown here is derived from an EMBL/GenBank/DDBJ whole genome shotgun (WGS) entry which is preliminary data.</text>
</comment>
<feature type="compositionally biased region" description="Low complexity" evidence="6">
    <location>
        <begin position="32"/>
        <end position="53"/>
    </location>
</feature>
<evidence type="ECO:0000256" key="5">
    <source>
        <dbReference type="ARBA" id="ARBA00023242"/>
    </source>
</evidence>
<reference evidence="8" key="1">
    <citation type="submission" date="2019-12" db="EMBL/GenBank/DDBJ databases">
        <title>Genome sequencing and annotation of Brassica cretica.</title>
        <authorList>
            <person name="Studholme D.J."/>
            <person name="Sarris P.F."/>
        </authorList>
    </citation>
    <scope>NUCLEOTIDE SEQUENCE</scope>
    <source>
        <strain evidence="8">PFS-102/07</strain>
        <tissue evidence="8">Leaf</tissue>
    </source>
</reference>
<comment type="subcellular location">
    <subcellularLocation>
        <location evidence="1">Nucleus</location>
    </subcellularLocation>
</comment>
<organism evidence="8">
    <name type="scientific">Brassica cretica</name>
    <name type="common">Mustard</name>
    <dbReference type="NCBI Taxonomy" id="69181"/>
    <lineage>
        <taxon>Eukaryota</taxon>
        <taxon>Viridiplantae</taxon>
        <taxon>Streptophyta</taxon>
        <taxon>Embryophyta</taxon>
        <taxon>Tracheophyta</taxon>
        <taxon>Spermatophyta</taxon>
        <taxon>Magnoliopsida</taxon>
        <taxon>eudicotyledons</taxon>
        <taxon>Gunneridae</taxon>
        <taxon>Pentapetalae</taxon>
        <taxon>rosids</taxon>
        <taxon>malvids</taxon>
        <taxon>Brassicales</taxon>
        <taxon>Brassicaceae</taxon>
        <taxon>Brassiceae</taxon>
        <taxon>Brassica</taxon>
    </lineage>
</organism>
<sequence>MDQNSHDRPTAEAGLQLNSTENPSPGRSVPFAGGATSSSTSTSSGTALAVVKPAAKKPSKDRHTKVDGRGRRIRMPALCAARVFQLTRELGHKSDGETIEWLLQQAEPAIIASTGTGTIPANFSTLNATLRGGGGSTIFAQSSKSSPFHSTGMSLYEDSNGTNGSSSSASKLLSAATAAQNAAVFGFHHQGYPPIMSAERNQPTLGKPYREDYFKESEPSGSSQKPGQFQEQEMGPGPGMGRGTANVVPQPMWAVAPGTTNGGSAFWMLPMSGSGGREQMQQQPGHQMWAFNPGSYPVGTGRVVTAPMGSMMLGGQQLGLGVAEGNMAAAMRGSRGGGGDGLAMTLDQHQHQHHHHQQHQEPNQSQASVAEQTNEAASSSVVRVVDITAQTENSVLRHFPGVEEFYDVSGLAQRLRRPTQLLQSFYSNAGYIVTESDPPWTDLY</sequence>
<dbReference type="PANTHER" id="PTHR31072">
    <property type="entry name" value="TRANSCRIPTION FACTOR TCP4-RELATED"/>
    <property type="match status" value="1"/>
</dbReference>
<dbReference type="EMBL" id="QGKY02001250">
    <property type="protein sequence ID" value="KAF2564881.1"/>
    <property type="molecule type" value="Genomic_DNA"/>
</dbReference>
<name>A0A8S9I589_BRACR</name>
<dbReference type="GO" id="GO:0003700">
    <property type="term" value="F:DNA-binding transcription factor activity"/>
    <property type="evidence" value="ECO:0007669"/>
    <property type="project" value="InterPro"/>
</dbReference>
<dbReference type="PROSITE" id="PS51369">
    <property type="entry name" value="TCP"/>
    <property type="match status" value="1"/>
</dbReference>
<feature type="compositionally biased region" description="Polar residues" evidence="6">
    <location>
        <begin position="361"/>
        <end position="375"/>
    </location>
</feature>
<feature type="region of interest" description="Disordered" evidence="6">
    <location>
        <begin position="1"/>
        <end position="71"/>
    </location>
</feature>
<dbReference type="GO" id="GO:0043565">
    <property type="term" value="F:sequence-specific DNA binding"/>
    <property type="evidence" value="ECO:0007669"/>
    <property type="project" value="TreeGrafter"/>
</dbReference>
<dbReference type="AlphaFoldDB" id="A0A8S9I589"/>
<evidence type="ECO:0000256" key="1">
    <source>
        <dbReference type="ARBA" id="ARBA00004123"/>
    </source>
</evidence>
<feature type="compositionally biased region" description="Basic and acidic residues" evidence="6">
    <location>
        <begin position="1"/>
        <end position="10"/>
    </location>
</feature>
<evidence type="ECO:0000256" key="3">
    <source>
        <dbReference type="ARBA" id="ARBA00023125"/>
    </source>
</evidence>
<feature type="compositionally biased region" description="Polar residues" evidence="6">
    <location>
        <begin position="16"/>
        <end position="25"/>
    </location>
</feature>
<dbReference type="InterPro" id="IPR017887">
    <property type="entry name" value="TF_TCP_subgr"/>
</dbReference>
<protein>
    <recommendedName>
        <fullName evidence="7">TCP domain-containing protein</fullName>
    </recommendedName>
</protein>
<feature type="compositionally biased region" description="Polar residues" evidence="6">
    <location>
        <begin position="219"/>
        <end position="231"/>
    </location>
</feature>
<feature type="region of interest" description="Disordered" evidence="6">
    <location>
        <begin position="149"/>
        <end position="168"/>
    </location>
</feature>
<evidence type="ECO:0000256" key="6">
    <source>
        <dbReference type="SAM" id="MobiDB-lite"/>
    </source>
</evidence>
<keyword evidence="5" id="KW-0539">Nucleus</keyword>
<feature type="compositionally biased region" description="Basic and acidic residues" evidence="6">
    <location>
        <begin position="208"/>
        <end position="218"/>
    </location>
</feature>
<feature type="compositionally biased region" description="Basic residues" evidence="6">
    <location>
        <begin position="54"/>
        <end position="63"/>
    </location>
</feature>
<evidence type="ECO:0000259" key="7">
    <source>
        <dbReference type="PROSITE" id="PS51369"/>
    </source>
</evidence>
<accession>A0A8S9I589</accession>
<evidence type="ECO:0000256" key="4">
    <source>
        <dbReference type="ARBA" id="ARBA00023163"/>
    </source>
</evidence>
<dbReference type="GO" id="GO:0005634">
    <property type="term" value="C:nucleus"/>
    <property type="evidence" value="ECO:0007669"/>
    <property type="project" value="UniProtKB-SubCell"/>
</dbReference>
<dbReference type="Pfam" id="PF03634">
    <property type="entry name" value="TCP"/>
    <property type="match status" value="1"/>
</dbReference>
<evidence type="ECO:0000256" key="2">
    <source>
        <dbReference type="ARBA" id="ARBA00023015"/>
    </source>
</evidence>
<feature type="region of interest" description="Disordered" evidence="6">
    <location>
        <begin position="333"/>
        <end position="375"/>
    </location>
</feature>
<dbReference type="PANTHER" id="PTHR31072:SF108">
    <property type="entry name" value="TRANSCRIPTION FACTOR TCP22-RELATED"/>
    <property type="match status" value="1"/>
</dbReference>
<feature type="region of interest" description="Disordered" evidence="6">
    <location>
        <begin position="195"/>
        <end position="247"/>
    </location>
</feature>
<dbReference type="InterPro" id="IPR005333">
    <property type="entry name" value="Transcription_factor_TCP"/>
</dbReference>